<dbReference type="PANTHER" id="PTHR43685">
    <property type="entry name" value="GLYCOSYLTRANSFERASE"/>
    <property type="match status" value="1"/>
</dbReference>
<dbReference type="RefSeq" id="WP_201138990.1">
    <property type="nucleotide sequence ID" value="NZ_CAJNAS010000005.1"/>
</dbReference>
<dbReference type="Pfam" id="PF13489">
    <property type="entry name" value="Methyltransf_23"/>
    <property type="match status" value="1"/>
</dbReference>
<dbReference type="PANTHER" id="PTHR43685:SF2">
    <property type="entry name" value="GLYCOSYLTRANSFERASE 2-LIKE DOMAIN-CONTAINING PROTEIN"/>
    <property type="match status" value="1"/>
</dbReference>
<dbReference type="InterPro" id="IPR029063">
    <property type="entry name" value="SAM-dependent_MTases_sf"/>
</dbReference>
<dbReference type="SUPFAM" id="SSF53448">
    <property type="entry name" value="Nucleotide-diphospho-sugar transferases"/>
    <property type="match status" value="1"/>
</dbReference>
<dbReference type="InterPro" id="IPR001173">
    <property type="entry name" value="Glyco_trans_2-like"/>
</dbReference>
<organism evidence="2 3">
    <name type="scientific">Paraburkholderia domus</name>
    <dbReference type="NCBI Taxonomy" id="2793075"/>
    <lineage>
        <taxon>Bacteria</taxon>
        <taxon>Pseudomonadati</taxon>
        <taxon>Pseudomonadota</taxon>
        <taxon>Betaproteobacteria</taxon>
        <taxon>Burkholderiales</taxon>
        <taxon>Burkholderiaceae</taxon>
        <taxon>Paraburkholderia</taxon>
    </lineage>
</organism>
<comment type="caution">
    <text evidence="2">The sequence shown here is derived from an EMBL/GenBank/DDBJ whole genome shotgun (WGS) entry which is preliminary data.</text>
</comment>
<dbReference type="EMBL" id="CAJNAS010000005">
    <property type="protein sequence ID" value="CAE6882617.1"/>
    <property type="molecule type" value="Genomic_DNA"/>
</dbReference>
<dbReference type="Proteomes" id="UP000675121">
    <property type="component" value="Unassembled WGS sequence"/>
</dbReference>
<accession>A0A9N8QU26</accession>
<dbReference type="Gene3D" id="3.40.50.150">
    <property type="entry name" value="Vaccinia Virus protein VP39"/>
    <property type="match status" value="1"/>
</dbReference>
<gene>
    <name evidence="2" type="ORF">R70211_02213</name>
</gene>
<feature type="domain" description="Glycosyltransferase 2-like" evidence="1">
    <location>
        <begin position="269"/>
        <end position="380"/>
    </location>
</feature>
<evidence type="ECO:0000313" key="3">
    <source>
        <dbReference type="Proteomes" id="UP000675121"/>
    </source>
</evidence>
<evidence type="ECO:0000313" key="2">
    <source>
        <dbReference type="EMBL" id="CAE6882617.1"/>
    </source>
</evidence>
<name>A0A9N8QU26_9BURK</name>
<dbReference type="InterPro" id="IPR050834">
    <property type="entry name" value="Glycosyltransf_2"/>
</dbReference>
<proteinExistence type="predicted"/>
<sequence>MTPATYLHHYQEDSVYSNVVSLVTDFGAREGVHIDIGCGYGAIAEPLRELGLEYIGFDADQASLQNLESRGFAVKQIDLGRLDETINRIEAAVGDRRLASISIIDTLEHITNGPALLARLRDFADQHAVLLAVSVPNGAHRDLGAKLLAGHWDYTTAGLLDHTHVIHHTDRLLTSMVRAAGWHEVANRDFHVESSDQAFPFAHPLLSGHTPASRYLRRIRDDADRFGTVNQLVRAYLPGARQAISLTVDPKEVRPFLSIVTRTQGKRLGNLRDLLLCLTAQTCQDFEVLIVAHKAEEAALFAVKRIAEDLPQSAREKVRVLQCGRGNRTAPLNDGFAAARGHYISILDDDELVFAHWVETFKQLSEKSPGCVLRATIAEQDIVSTGTRPDGALGYRTTSAITTPYPSRYDLFAHLSQNFSPTLSLAFPRVGFQELGIHFDESLDTAEDWDFEMRTAFVCGVESSPQVTGIYRKWCSGESSFAVHSKEEWLRDYNKIVAKHDSEYHIFPPGTVRLIVDQRNWIAKLERDIVDLRRPVLLRGLRWFFTRYPRLYAVARKSYDGLRIVARRAARRLG</sequence>
<dbReference type="AlphaFoldDB" id="A0A9N8QU26"/>
<dbReference type="SUPFAM" id="SSF53335">
    <property type="entry name" value="S-adenosyl-L-methionine-dependent methyltransferases"/>
    <property type="match status" value="1"/>
</dbReference>
<dbReference type="Gene3D" id="3.90.550.10">
    <property type="entry name" value="Spore Coat Polysaccharide Biosynthesis Protein SpsA, Chain A"/>
    <property type="match status" value="1"/>
</dbReference>
<dbReference type="Pfam" id="PF00535">
    <property type="entry name" value="Glycos_transf_2"/>
    <property type="match status" value="1"/>
</dbReference>
<dbReference type="InterPro" id="IPR029044">
    <property type="entry name" value="Nucleotide-diphossugar_trans"/>
</dbReference>
<dbReference type="CDD" id="cd00761">
    <property type="entry name" value="Glyco_tranf_GTA_type"/>
    <property type="match status" value="1"/>
</dbReference>
<evidence type="ECO:0000259" key="1">
    <source>
        <dbReference type="Pfam" id="PF00535"/>
    </source>
</evidence>
<keyword evidence="3" id="KW-1185">Reference proteome</keyword>
<protein>
    <recommendedName>
        <fullName evidence="1">Glycosyltransferase 2-like domain-containing protein</fullName>
    </recommendedName>
</protein>
<reference evidence="2" key="1">
    <citation type="submission" date="2021-02" db="EMBL/GenBank/DDBJ databases">
        <authorList>
            <person name="Vanwijnsberghe S."/>
        </authorList>
    </citation>
    <scope>NUCLEOTIDE SEQUENCE</scope>
    <source>
        <strain evidence="2">R-70211</strain>
    </source>
</reference>